<evidence type="ECO:0000313" key="2">
    <source>
        <dbReference type="EMBL" id="KQC29816.1"/>
    </source>
</evidence>
<organism evidence="2 3">
    <name type="scientific">Flagellimonas eckloniae</name>
    <dbReference type="NCBI Taxonomy" id="346185"/>
    <lineage>
        <taxon>Bacteria</taxon>
        <taxon>Pseudomonadati</taxon>
        <taxon>Bacteroidota</taxon>
        <taxon>Flavobacteriia</taxon>
        <taxon>Flavobacteriales</taxon>
        <taxon>Flavobacteriaceae</taxon>
        <taxon>Flagellimonas</taxon>
    </lineage>
</organism>
<gene>
    <name evidence="2" type="ORF">AAY42_07925</name>
</gene>
<dbReference type="PROSITE" id="PS00018">
    <property type="entry name" value="EF_HAND_1"/>
    <property type="match status" value="1"/>
</dbReference>
<dbReference type="AlphaFoldDB" id="A0A0Q1CG57"/>
<evidence type="ECO:0000313" key="3">
    <source>
        <dbReference type="Proteomes" id="UP000050827"/>
    </source>
</evidence>
<evidence type="ECO:0000259" key="1">
    <source>
        <dbReference type="Pfam" id="PF13202"/>
    </source>
</evidence>
<feature type="domain" description="EF-hand" evidence="1">
    <location>
        <begin position="173"/>
        <end position="191"/>
    </location>
</feature>
<dbReference type="InterPro" id="IPR011992">
    <property type="entry name" value="EF-hand-dom_pair"/>
</dbReference>
<reference evidence="2 3" key="1">
    <citation type="submission" date="2015-04" db="EMBL/GenBank/DDBJ databases">
        <title>Complete genome of flavobacterium.</title>
        <authorList>
            <person name="Kwon Y.M."/>
            <person name="Kim S.-J."/>
        </authorList>
    </citation>
    <scope>NUCLEOTIDE SEQUENCE [LARGE SCALE GENOMIC DNA]</scope>
    <source>
        <strain evidence="2 3">DK169</strain>
    </source>
</reference>
<dbReference type="PROSITE" id="PS51257">
    <property type="entry name" value="PROKAR_LIPOPROTEIN"/>
    <property type="match status" value="1"/>
</dbReference>
<dbReference type="InterPro" id="IPR018247">
    <property type="entry name" value="EF_Hand_1_Ca_BS"/>
</dbReference>
<accession>A0A0Q1CG57</accession>
<dbReference type="RefSeq" id="WP_055393982.1">
    <property type="nucleotide sequence ID" value="NZ_LCTZ01000002.1"/>
</dbReference>
<protein>
    <recommendedName>
        <fullName evidence="1">EF-hand domain-containing protein</fullName>
    </recommendedName>
</protein>
<comment type="caution">
    <text evidence="2">The sequence shown here is derived from an EMBL/GenBank/DDBJ whole genome shotgun (WGS) entry which is preliminary data.</text>
</comment>
<dbReference type="GO" id="GO:0005509">
    <property type="term" value="F:calcium ion binding"/>
    <property type="evidence" value="ECO:0007669"/>
    <property type="project" value="InterPro"/>
</dbReference>
<proteinExistence type="predicted"/>
<sequence>MKKIIVILSLVFVFSCNSENDETQSLISSDIESEFQQVLPDNVEGIHEIDSNNESLNAFLSSTNVNGLDLNLDEVSMIKFKGGEGKYAISIPFKSSDRHMSENLFVYFLDSDLTKFKSVIHSVETYYNDDNIEKIIVGASPFDRNLFFKREYKNDSLSSKTSNALSCQCYFPLFSIVDINGNGQISIEEFQIVDDGPISPFSCNGFNFNALDQDGDAQINQNEYPDCFSECVNCVLNSLNCSPSDTLCVLAAYADCGFNSCL</sequence>
<dbReference type="Pfam" id="PF13202">
    <property type="entry name" value="EF-hand_5"/>
    <property type="match status" value="1"/>
</dbReference>
<dbReference type="InterPro" id="IPR002048">
    <property type="entry name" value="EF_hand_dom"/>
</dbReference>
<keyword evidence="3" id="KW-1185">Reference proteome</keyword>
<dbReference type="Proteomes" id="UP000050827">
    <property type="component" value="Unassembled WGS sequence"/>
</dbReference>
<name>A0A0Q1CG57_9FLAO</name>
<dbReference type="Gene3D" id="1.10.238.10">
    <property type="entry name" value="EF-hand"/>
    <property type="match status" value="1"/>
</dbReference>
<dbReference type="OrthoDB" id="853657at2"/>
<dbReference type="EMBL" id="LCTZ01000002">
    <property type="protein sequence ID" value="KQC29816.1"/>
    <property type="molecule type" value="Genomic_DNA"/>
</dbReference>
<dbReference type="SUPFAM" id="SSF47473">
    <property type="entry name" value="EF-hand"/>
    <property type="match status" value="1"/>
</dbReference>